<reference evidence="1" key="1">
    <citation type="submission" date="2019-12" db="EMBL/GenBank/DDBJ databases">
        <authorList>
            <person name="Scholes J."/>
        </authorList>
    </citation>
    <scope>NUCLEOTIDE SEQUENCE</scope>
</reference>
<gene>
    <name evidence="1" type="ORF">SHERM_02871</name>
</gene>
<dbReference type="Proteomes" id="UP001153555">
    <property type="component" value="Unassembled WGS sequence"/>
</dbReference>
<dbReference type="AlphaFoldDB" id="A0A9N7NRS5"/>
<keyword evidence="2" id="KW-1185">Reference proteome</keyword>
<organism evidence="1 2">
    <name type="scientific">Striga hermonthica</name>
    <name type="common">Purple witchweed</name>
    <name type="synonym">Buchnera hermonthica</name>
    <dbReference type="NCBI Taxonomy" id="68872"/>
    <lineage>
        <taxon>Eukaryota</taxon>
        <taxon>Viridiplantae</taxon>
        <taxon>Streptophyta</taxon>
        <taxon>Embryophyta</taxon>
        <taxon>Tracheophyta</taxon>
        <taxon>Spermatophyta</taxon>
        <taxon>Magnoliopsida</taxon>
        <taxon>eudicotyledons</taxon>
        <taxon>Gunneridae</taxon>
        <taxon>Pentapetalae</taxon>
        <taxon>asterids</taxon>
        <taxon>lamiids</taxon>
        <taxon>Lamiales</taxon>
        <taxon>Orobanchaceae</taxon>
        <taxon>Buchnereae</taxon>
        <taxon>Striga</taxon>
    </lineage>
</organism>
<name>A0A9N7NRS5_STRHE</name>
<evidence type="ECO:0000313" key="2">
    <source>
        <dbReference type="Proteomes" id="UP001153555"/>
    </source>
</evidence>
<comment type="caution">
    <text evidence="1">The sequence shown here is derived from an EMBL/GenBank/DDBJ whole genome shotgun (WGS) entry which is preliminary data.</text>
</comment>
<proteinExistence type="predicted"/>
<evidence type="ECO:0000313" key="1">
    <source>
        <dbReference type="EMBL" id="CAA0835244.1"/>
    </source>
</evidence>
<dbReference type="PANTHER" id="PTHR35318:SF2">
    <property type="entry name" value="OS08G0138900 PROTEIN"/>
    <property type="match status" value="1"/>
</dbReference>
<dbReference type="PANTHER" id="PTHR35318">
    <property type="entry name" value="BNAA10G08410D PROTEIN"/>
    <property type="match status" value="1"/>
</dbReference>
<accession>A0A9N7NRS5</accession>
<protein>
    <submittedName>
        <fullName evidence="1">Uncharacterized protein</fullName>
    </submittedName>
</protein>
<dbReference type="OrthoDB" id="1917265at2759"/>
<sequence length="116" mass="13164">MNFLLEFVTCSSSCSPESTMPATEGGRLLLVAQKRRRQKLGRQWRPSLSSISEDALAARRIVHERPAADSRCWRRNLKTKLSSISRTPSFDHDDARRRAPLPAIAMTTFSPTPFMF</sequence>
<dbReference type="EMBL" id="CACSLK010028597">
    <property type="protein sequence ID" value="CAA0835244.1"/>
    <property type="molecule type" value="Genomic_DNA"/>
</dbReference>